<dbReference type="Proteomes" id="UP001172159">
    <property type="component" value="Unassembled WGS sequence"/>
</dbReference>
<dbReference type="EMBL" id="JAUKTV010000001">
    <property type="protein sequence ID" value="KAK0747377.1"/>
    <property type="molecule type" value="Genomic_DNA"/>
</dbReference>
<protein>
    <submittedName>
        <fullName evidence="1">Uncharacterized protein</fullName>
    </submittedName>
</protein>
<proteinExistence type="predicted"/>
<reference evidence="1" key="1">
    <citation type="submission" date="2023-06" db="EMBL/GenBank/DDBJ databases">
        <title>Genome-scale phylogeny and comparative genomics of the fungal order Sordariales.</title>
        <authorList>
            <consortium name="Lawrence Berkeley National Laboratory"/>
            <person name="Hensen N."/>
            <person name="Bonometti L."/>
            <person name="Westerberg I."/>
            <person name="Brannstrom I.O."/>
            <person name="Guillou S."/>
            <person name="Cros-Aarteil S."/>
            <person name="Calhoun S."/>
            <person name="Haridas S."/>
            <person name="Kuo A."/>
            <person name="Mondo S."/>
            <person name="Pangilinan J."/>
            <person name="Riley R."/>
            <person name="Labutti K."/>
            <person name="Andreopoulos B."/>
            <person name="Lipzen A."/>
            <person name="Chen C."/>
            <person name="Yanf M."/>
            <person name="Daum C."/>
            <person name="Ng V."/>
            <person name="Clum A."/>
            <person name="Steindorff A."/>
            <person name="Ohm R."/>
            <person name="Martin F."/>
            <person name="Silar P."/>
            <person name="Natvig D."/>
            <person name="Lalanne C."/>
            <person name="Gautier V."/>
            <person name="Ament-Velasquez S.L."/>
            <person name="Kruys A."/>
            <person name="Hutchinson M.I."/>
            <person name="Powell A.J."/>
            <person name="Barry K."/>
            <person name="Miller A.N."/>
            <person name="Grigoriev I.V."/>
            <person name="Debuchy R."/>
            <person name="Gladieux P."/>
            <person name="Thoren M.H."/>
            <person name="Johannesson H."/>
        </authorList>
    </citation>
    <scope>NUCLEOTIDE SEQUENCE</scope>
    <source>
        <strain evidence="1">CBS 540.89</strain>
    </source>
</reference>
<comment type="caution">
    <text evidence="1">The sequence shown here is derived from an EMBL/GenBank/DDBJ whole genome shotgun (WGS) entry which is preliminary data.</text>
</comment>
<dbReference type="AlphaFoldDB" id="A0AA40K6P6"/>
<accession>A0AA40K6P6</accession>
<gene>
    <name evidence="1" type="ORF">B0T21DRAFT_3300</name>
</gene>
<sequence>MFLLPRWSATGDLEESSRIARGCCPLPSSAHREQEEENHKIAGQEGIRRLVPVRTWQPRHKWLLALRTSLKEMWICAGHLWGGSGGGRAGFVGTGKAARVFLLPFWAVFRHRHVVGLGSITSSLYSNRSLSCLRNCHRNCHRNCKQIAVSRSAGSFMSFSGPWGALALTPTFSRCHRKKSLGRALEVRKSGVFVWELPVLRGHRNAALFWPASTRARRSGIGAK</sequence>
<evidence type="ECO:0000313" key="1">
    <source>
        <dbReference type="EMBL" id="KAK0747377.1"/>
    </source>
</evidence>
<name>A0AA40K6P6_9PEZI</name>
<organism evidence="1 2">
    <name type="scientific">Apiosordaria backusii</name>
    <dbReference type="NCBI Taxonomy" id="314023"/>
    <lineage>
        <taxon>Eukaryota</taxon>
        <taxon>Fungi</taxon>
        <taxon>Dikarya</taxon>
        <taxon>Ascomycota</taxon>
        <taxon>Pezizomycotina</taxon>
        <taxon>Sordariomycetes</taxon>
        <taxon>Sordariomycetidae</taxon>
        <taxon>Sordariales</taxon>
        <taxon>Lasiosphaeriaceae</taxon>
        <taxon>Apiosordaria</taxon>
    </lineage>
</organism>
<keyword evidence="2" id="KW-1185">Reference proteome</keyword>
<evidence type="ECO:0000313" key="2">
    <source>
        <dbReference type="Proteomes" id="UP001172159"/>
    </source>
</evidence>